<dbReference type="InterPro" id="IPR013022">
    <property type="entry name" value="Xyl_isomerase-like_TIM-brl"/>
</dbReference>
<dbReference type="SUPFAM" id="SSF51658">
    <property type="entry name" value="Xylose isomerase-like"/>
    <property type="match status" value="1"/>
</dbReference>
<evidence type="ECO:0000259" key="1">
    <source>
        <dbReference type="Pfam" id="PF01261"/>
    </source>
</evidence>
<reference evidence="2 3" key="1">
    <citation type="journal article" date="2017" name="ISME J.">
        <title>Potential for microbial H2 and metal transformations associated with novel bacteria and archaea in deep terrestrial subsurface sediments.</title>
        <authorList>
            <person name="Hernsdorf A.W."/>
            <person name="Amano Y."/>
            <person name="Miyakawa K."/>
            <person name="Ise K."/>
            <person name="Suzuki Y."/>
            <person name="Anantharaman K."/>
            <person name="Probst A."/>
            <person name="Burstein D."/>
            <person name="Thomas B.C."/>
            <person name="Banfield J.F."/>
        </authorList>
    </citation>
    <scope>NUCLEOTIDE SEQUENCE [LARGE SCALE GENOMIC DNA]</scope>
    <source>
        <strain evidence="2">HGW-Wallbacteria-1</strain>
    </source>
</reference>
<sequence>MKVSVSTGLFYMRSHTDVLDVLQRADCRYIELFMNQSFIDLPIATMEKEISRRNLEVLSIHLPLAPFAYERNESEEFWINRGLKYLDVLGANMLVTHFHHLRNDSKANNDESHLELLRRHTPLTSRIICTENLPVHLPESLLHDMDGLARFLKENSCHVTFDTTHCATMGGDLIQDFRKLKDHVRNIHLSDFSAGVEHLVLGTGDLPLKDFIEELVVQGYKHPLTLEYDFENRSRNRIDNYDQAIEAIRGSMDFVKSVIEESAS</sequence>
<dbReference type="InterPro" id="IPR050312">
    <property type="entry name" value="IolE/XylAMocC-like"/>
</dbReference>
<evidence type="ECO:0000313" key="3">
    <source>
        <dbReference type="Proteomes" id="UP000233256"/>
    </source>
</evidence>
<dbReference type="PANTHER" id="PTHR12110">
    <property type="entry name" value="HYDROXYPYRUVATE ISOMERASE"/>
    <property type="match status" value="1"/>
</dbReference>
<dbReference type="InterPro" id="IPR036237">
    <property type="entry name" value="Xyl_isomerase-like_sf"/>
</dbReference>
<dbReference type="Gene3D" id="3.20.20.150">
    <property type="entry name" value="Divalent-metal-dependent TIM barrel enzymes"/>
    <property type="match status" value="1"/>
</dbReference>
<feature type="domain" description="Xylose isomerase-like TIM barrel" evidence="1">
    <location>
        <begin position="20"/>
        <end position="249"/>
    </location>
</feature>
<protein>
    <recommendedName>
        <fullName evidence="1">Xylose isomerase-like TIM barrel domain-containing protein</fullName>
    </recommendedName>
</protein>
<dbReference type="Proteomes" id="UP000233256">
    <property type="component" value="Unassembled WGS sequence"/>
</dbReference>
<dbReference type="Pfam" id="PF01261">
    <property type="entry name" value="AP_endonuc_2"/>
    <property type="match status" value="1"/>
</dbReference>
<comment type="caution">
    <text evidence="2">The sequence shown here is derived from an EMBL/GenBank/DDBJ whole genome shotgun (WGS) entry which is preliminary data.</text>
</comment>
<organism evidence="2 3">
    <name type="scientific">Candidatus Wallbacteria bacterium HGW-Wallbacteria-1</name>
    <dbReference type="NCBI Taxonomy" id="2013854"/>
    <lineage>
        <taxon>Bacteria</taxon>
        <taxon>Candidatus Walliibacteriota</taxon>
    </lineage>
</organism>
<dbReference type="AlphaFoldDB" id="A0A2N1PK94"/>
<proteinExistence type="predicted"/>
<accession>A0A2N1PK94</accession>
<name>A0A2N1PK94_9BACT</name>
<dbReference type="EMBL" id="PGXC01000035">
    <property type="protein sequence ID" value="PKK88751.1"/>
    <property type="molecule type" value="Genomic_DNA"/>
</dbReference>
<evidence type="ECO:0000313" key="2">
    <source>
        <dbReference type="EMBL" id="PKK88751.1"/>
    </source>
</evidence>
<gene>
    <name evidence="2" type="ORF">CVV64_17270</name>
</gene>